<keyword evidence="6 17" id="KW-0547">Nucleotide-binding</keyword>
<dbReference type="InterPro" id="IPR005936">
    <property type="entry name" value="FtsH"/>
</dbReference>
<evidence type="ECO:0000256" key="5">
    <source>
        <dbReference type="ARBA" id="ARBA00022723"/>
    </source>
</evidence>
<evidence type="ECO:0000256" key="16">
    <source>
        <dbReference type="ARBA" id="ARBA00072836"/>
    </source>
</evidence>
<evidence type="ECO:0000256" key="18">
    <source>
        <dbReference type="RuleBase" id="RU003651"/>
    </source>
</evidence>
<dbReference type="GO" id="GO:0030163">
    <property type="term" value="P:protein catabolic process"/>
    <property type="evidence" value="ECO:0007669"/>
    <property type="project" value="UniProtKB-UniRule"/>
</dbReference>
<keyword evidence="7 17" id="KW-0378">Hydrolase</keyword>
<evidence type="ECO:0000256" key="9">
    <source>
        <dbReference type="ARBA" id="ARBA00022840"/>
    </source>
</evidence>
<feature type="binding site" evidence="17">
    <location>
        <begin position="473"/>
        <end position="480"/>
    </location>
    <ligand>
        <name>ATP</name>
        <dbReference type="ChEBI" id="CHEBI:30616"/>
    </ligand>
</feature>
<feature type="binding site" evidence="17">
    <location>
        <position position="695"/>
    </location>
    <ligand>
        <name>Zn(2+)</name>
        <dbReference type="ChEBI" id="CHEBI:29105"/>
        <note>catalytic</note>
    </ligand>
</feature>
<dbReference type="PROSITE" id="PS00674">
    <property type="entry name" value="AAA"/>
    <property type="match status" value="1"/>
</dbReference>
<dbReference type="Gene3D" id="1.20.58.760">
    <property type="entry name" value="Peptidase M41"/>
    <property type="match status" value="1"/>
</dbReference>
<feature type="compositionally biased region" description="Low complexity" evidence="19">
    <location>
        <begin position="909"/>
        <end position="923"/>
    </location>
</feature>
<dbReference type="GO" id="GO:0005886">
    <property type="term" value="C:plasma membrane"/>
    <property type="evidence" value="ECO:0007669"/>
    <property type="project" value="UniProtKB-SubCell"/>
</dbReference>
<evidence type="ECO:0000313" key="22">
    <source>
        <dbReference type="Proteomes" id="UP000031307"/>
    </source>
</evidence>
<comment type="subcellular location">
    <subcellularLocation>
        <location evidence="14">Cell inner membrane</location>
        <topology evidence="14">Multi-pass membrane protein</topology>
        <orientation evidence="14">Cytoplasmic side</orientation>
    </subcellularLocation>
    <subcellularLocation>
        <location evidence="17">Cell membrane</location>
        <topology evidence="17">Multi-pass membrane protein</topology>
        <orientation evidence="17">Cytoplasmic side</orientation>
    </subcellularLocation>
</comment>
<evidence type="ECO:0000256" key="15">
    <source>
        <dbReference type="ARBA" id="ARBA00061570"/>
    </source>
</evidence>
<dbReference type="HAMAP" id="MF_01458">
    <property type="entry name" value="FtsH"/>
    <property type="match status" value="1"/>
</dbReference>
<dbReference type="Pfam" id="PF00004">
    <property type="entry name" value="AAA"/>
    <property type="match status" value="1"/>
</dbReference>
<proteinExistence type="inferred from homology"/>
<dbReference type="EC" id="3.4.24.-" evidence="17"/>
<evidence type="ECO:0000256" key="3">
    <source>
        <dbReference type="ARBA" id="ARBA00022670"/>
    </source>
</evidence>
<keyword evidence="9 17" id="KW-0067">ATP-binding</keyword>
<dbReference type="Gene3D" id="3.40.50.300">
    <property type="entry name" value="P-loop containing nucleotide triphosphate hydrolases"/>
    <property type="match status" value="1"/>
</dbReference>
<dbReference type="InterPro" id="IPR027417">
    <property type="entry name" value="P-loop_NTPase"/>
</dbReference>
<dbReference type="GO" id="GO:0004222">
    <property type="term" value="F:metalloendopeptidase activity"/>
    <property type="evidence" value="ECO:0007669"/>
    <property type="project" value="InterPro"/>
</dbReference>
<sequence>MFHLSKVNMSDDNKQDFKKNFPNGFIWFLMAAFLLALMVQNLIDTRFAKVSFNYQLEHLANLDLIQPEDNRKTAVDNLVTFSGKFRDRLTEEGKRRYKFLELLNTNHELEAEKEHSDGELVTLAEKAVDASESFLTLSGIPLPKDGYIVVDDMYHTQDKDNSIIVRALTHKGGQSLPKLEAQLADLKKNPSDAELKLFGQTLADFVRSFRSPTLGIGNETLKQTLRQIDLDLNQINQSKEISASVVTQYESFLSQLQGIVTKLDHMQDNSRLSDLRAIRNYNIALGDYNTLMKKLDENQAQLDKARQAVSHVIWFFNNKELSTKSLEKQDPELFHQWFINAKEEWNNFSHNRGGVFKAPDQPLNTVLEKTFRSEEPTPNYLSYLFTLLPVLLVVFLLYFIFSRQMKGMGTNAMNFGKSPAKLMAKGSHKVTFKDVAGIDEALEELQEIVEFLRSPQKFTALGGHIPKGVLCIGPPGTGKTLIAKAVAGEADRPFFSISGSDFVEMFVGVGASRIRDMFDQAKKSSPCIIFIDEIDAVGRHRGAGIGGGHDEREQTLNQLLVEMDGFDTNDGVILMAATNRPDVLDKALLRPGRFDRRVVINLPDIKGRYDILKVHAKKIKMDTSVDLMMIARSTPGASGADLANLLNEAALLAARRGRTAVTAQETVEARDKVLYGKERRNLELDENERKSTAYHESGHAVVGVTVEHADPVDKVTIIPRGYSLGATMFLPKKNRTSYWKKELIDQLAVLMGGRCAEEIFLEDLSSGARQDIERATQLARSMVCEFGMSEKLGSVAYDDKGESSSYFGAGHFEKKYSEETARLIDAEVKRILDEANERAKTIILQHKDEIELMAEMLMEFETLDSEDVGEILSNKWDIEEKRKRLKRADELHKKLGSVPPPVPSDSDDASSPMQPTSSTMSPA</sequence>
<comment type="function">
    <text evidence="13 17">Acts as a processive, ATP-dependent zinc metallopeptidase for both cytoplasmic and membrane proteins. Plays a role in the quality control of integral membrane proteins.</text>
</comment>
<dbReference type="Proteomes" id="UP000031307">
    <property type="component" value="Unassembled WGS sequence"/>
</dbReference>
<name>A0A0C1C7C8_9BACT</name>
<feature type="region of interest" description="Disordered" evidence="19">
    <location>
        <begin position="890"/>
        <end position="923"/>
    </location>
</feature>
<keyword evidence="12 17" id="KW-0472">Membrane</keyword>
<keyword evidence="4 17" id="KW-0812">Transmembrane</keyword>
<dbReference type="FunFam" id="1.20.58.760:FF:000001">
    <property type="entry name" value="ATP-dependent zinc metalloprotease FtsH"/>
    <property type="match status" value="1"/>
</dbReference>
<evidence type="ECO:0000256" key="6">
    <source>
        <dbReference type="ARBA" id="ARBA00022741"/>
    </source>
</evidence>
<dbReference type="SUPFAM" id="SSF140990">
    <property type="entry name" value="FtsH protease domain-like"/>
    <property type="match status" value="1"/>
</dbReference>
<dbReference type="AlphaFoldDB" id="A0A0C1C7C8"/>
<evidence type="ECO:0000259" key="20">
    <source>
        <dbReference type="SMART" id="SM00382"/>
    </source>
</evidence>
<feature type="transmembrane region" description="Helical" evidence="17">
    <location>
        <begin position="21"/>
        <end position="43"/>
    </location>
</feature>
<dbReference type="SUPFAM" id="SSF52540">
    <property type="entry name" value="P-loop containing nucleoside triphosphate hydrolases"/>
    <property type="match status" value="1"/>
</dbReference>
<keyword evidence="11 17" id="KW-0482">Metalloprotease</keyword>
<comment type="similarity">
    <text evidence="1 17">In the C-terminal section; belongs to the peptidase M41 family.</text>
</comment>
<dbReference type="Pfam" id="PF01434">
    <property type="entry name" value="Peptidase_M41"/>
    <property type="match status" value="1"/>
</dbReference>
<evidence type="ECO:0000256" key="13">
    <source>
        <dbReference type="ARBA" id="ARBA00056947"/>
    </source>
</evidence>
<accession>A0A0C1C7C8</accession>
<evidence type="ECO:0000256" key="14">
    <source>
        <dbReference type="ARBA" id="ARBA00060450"/>
    </source>
</evidence>
<dbReference type="SMART" id="SM00382">
    <property type="entry name" value="AAA"/>
    <property type="match status" value="1"/>
</dbReference>
<dbReference type="FunFam" id="3.40.50.300:FF:000001">
    <property type="entry name" value="ATP-dependent zinc metalloprotease FtsH"/>
    <property type="match status" value="1"/>
</dbReference>
<dbReference type="GO" id="GO:0004176">
    <property type="term" value="F:ATP-dependent peptidase activity"/>
    <property type="evidence" value="ECO:0007669"/>
    <property type="project" value="InterPro"/>
</dbReference>
<dbReference type="NCBIfam" id="TIGR01241">
    <property type="entry name" value="FtsH_fam"/>
    <property type="match status" value="1"/>
</dbReference>
<feature type="binding site" evidence="17">
    <location>
        <position position="771"/>
    </location>
    <ligand>
        <name>Zn(2+)</name>
        <dbReference type="ChEBI" id="CHEBI:29105"/>
        <note>catalytic</note>
    </ligand>
</feature>
<dbReference type="InterPro" id="IPR037219">
    <property type="entry name" value="Peptidase_M41-like"/>
</dbReference>
<evidence type="ECO:0000256" key="1">
    <source>
        <dbReference type="ARBA" id="ARBA00010044"/>
    </source>
</evidence>
<protein>
    <recommendedName>
        <fullName evidence="16 17">ATP-dependent zinc metalloprotease FtsH</fullName>
        <ecNumber evidence="17">3.4.24.-</ecNumber>
    </recommendedName>
</protein>
<dbReference type="PANTHER" id="PTHR23076:SF97">
    <property type="entry name" value="ATP-DEPENDENT ZINC METALLOPROTEASE YME1L1"/>
    <property type="match status" value="1"/>
</dbReference>
<dbReference type="Gene3D" id="1.10.8.60">
    <property type="match status" value="1"/>
</dbReference>
<evidence type="ECO:0000313" key="21">
    <source>
        <dbReference type="EMBL" id="KIA77000.1"/>
    </source>
</evidence>
<dbReference type="GO" id="GO:0016887">
    <property type="term" value="F:ATP hydrolysis activity"/>
    <property type="evidence" value="ECO:0007669"/>
    <property type="project" value="UniProtKB-UniRule"/>
</dbReference>
<evidence type="ECO:0000256" key="12">
    <source>
        <dbReference type="ARBA" id="ARBA00023136"/>
    </source>
</evidence>
<feature type="domain" description="AAA+ ATPase" evidence="20">
    <location>
        <begin position="466"/>
        <end position="604"/>
    </location>
</feature>
<organism evidence="21 22">
    <name type="scientific">Parachlamydia acanthamoebae</name>
    <dbReference type="NCBI Taxonomy" id="83552"/>
    <lineage>
        <taxon>Bacteria</taxon>
        <taxon>Pseudomonadati</taxon>
        <taxon>Chlamydiota</taxon>
        <taxon>Chlamydiia</taxon>
        <taxon>Parachlamydiales</taxon>
        <taxon>Parachlamydiaceae</taxon>
        <taxon>Parachlamydia</taxon>
    </lineage>
</organism>
<evidence type="ECO:0000256" key="11">
    <source>
        <dbReference type="ARBA" id="ARBA00023049"/>
    </source>
</evidence>
<dbReference type="InterPro" id="IPR003960">
    <property type="entry name" value="ATPase_AAA_CS"/>
</dbReference>
<dbReference type="InterPro" id="IPR000642">
    <property type="entry name" value="Peptidase_M41"/>
</dbReference>
<reference evidence="21 22" key="1">
    <citation type="journal article" date="2014" name="Mol. Biol. Evol.">
        <title>Massive expansion of Ubiquitination-related gene families within the Chlamydiae.</title>
        <authorList>
            <person name="Domman D."/>
            <person name="Collingro A."/>
            <person name="Lagkouvardos I."/>
            <person name="Gehre L."/>
            <person name="Weinmaier T."/>
            <person name="Rattei T."/>
            <person name="Subtil A."/>
            <person name="Horn M."/>
        </authorList>
    </citation>
    <scope>NUCLEOTIDE SEQUENCE [LARGE SCALE GENOMIC DNA]</scope>
    <source>
        <strain evidence="21 22">OEW1</strain>
    </source>
</reference>
<feature type="active site" evidence="17">
    <location>
        <position position="696"/>
    </location>
</feature>
<dbReference type="Pfam" id="PF17862">
    <property type="entry name" value="AAA_lid_3"/>
    <property type="match status" value="1"/>
</dbReference>
<comment type="caution">
    <text evidence="21">The sequence shown here is derived from an EMBL/GenBank/DDBJ whole genome shotgun (WGS) entry which is preliminary data.</text>
</comment>
<comment type="similarity">
    <text evidence="15 17">In the central section; belongs to the AAA ATPase family.</text>
</comment>
<keyword evidence="8 17" id="KW-0862">Zinc</keyword>
<comment type="cofactor">
    <cofactor evidence="17">
        <name>Zn(2+)</name>
        <dbReference type="ChEBI" id="CHEBI:29105"/>
    </cofactor>
    <text evidence="17">Binds 1 zinc ion per subunit.</text>
</comment>
<keyword evidence="17" id="KW-1003">Cell membrane</keyword>
<dbReference type="InterPro" id="IPR003593">
    <property type="entry name" value="AAA+_ATPase"/>
</dbReference>
<dbReference type="GO" id="GO:0005524">
    <property type="term" value="F:ATP binding"/>
    <property type="evidence" value="ECO:0007669"/>
    <property type="project" value="UniProtKB-UniRule"/>
</dbReference>
<dbReference type="InterPro" id="IPR003959">
    <property type="entry name" value="ATPase_AAA_core"/>
</dbReference>
<dbReference type="InterPro" id="IPR041569">
    <property type="entry name" value="AAA_lid_3"/>
</dbReference>
<dbReference type="CDD" id="cd19501">
    <property type="entry name" value="RecA-like_FtsH"/>
    <property type="match status" value="1"/>
</dbReference>
<keyword evidence="5 17" id="KW-0479">Metal-binding</keyword>
<feature type="binding site" evidence="17">
    <location>
        <position position="699"/>
    </location>
    <ligand>
        <name>Zn(2+)</name>
        <dbReference type="ChEBI" id="CHEBI:29105"/>
        <note>catalytic</note>
    </ligand>
</feature>
<feature type="transmembrane region" description="Helical" evidence="17">
    <location>
        <begin position="380"/>
        <end position="401"/>
    </location>
</feature>
<dbReference type="FunFam" id="1.10.8.60:FF:000001">
    <property type="entry name" value="ATP-dependent zinc metalloprotease FtsH"/>
    <property type="match status" value="1"/>
</dbReference>
<dbReference type="EMBL" id="JSAM01000096">
    <property type="protein sequence ID" value="KIA77000.1"/>
    <property type="molecule type" value="Genomic_DNA"/>
</dbReference>
<evidence type="ECO:0000256" key="10">
    <source>
        <dbReference type="ARBA" id="ARBA00022989"/>
    </source>
</evidence>
<evidence type="ECO:0000256" key="2">
    <source>
        <dbReference type="ARBA" id="ARBA00011643"/>
    </source>
</evidence>
<dbReference type="PANTHER" id="PTHR23076">
    <property type="entry name" value="METALLOPROTEASE M41 FTSH"/>
    <property type="match status" value="1"/>
</dbReference>
<dbReference type="GO" id="GO:0006508">
    <property type="term" value="P:proteolysis"/>
    <property type="evidence" value="ECO:0007669"/>
    <property type="project" value="UniProtKB-KW"/>
</dbReference>
<comment type="similarity">
    <text evidence="18">Belongs to the AAA ATPase family.</text>
</comment>
<evidence type="ECO:0000256" key="17">
    <source>
        <dbReference type="HAMAP-Rule" id="MF_01458"/>
    </source>
</evidence>
<comment type="subunit">
    <text evidence="2 17">Homohexamer.</text>
</comment>
<evidence type="ECO:0000256" key="8">
    <source>
        <dbReference type="ARBA" id="ARBA00022833"/>
    </source>
</evidence>
<evidence type="ECO:0000256" key="7">
    <source>
        <dbReference type="ARBA" id="ARBA00022801"/>
    </source>
</evidence>
<dbReference type="GO" id="GO:0008270">
    <property type="term" value="F:zinc ion binding"/>
    <property type="evidence" value="ECO:0007669"/>
    <property type="project" value="UniProtKB-UniRule"/>
</dbReference>
<dbReference type="PATRIC" id="fig|83552.4.peg.1872"/>
<gene>
    <name evidence="17 21" type="primary">ftsH</name>
    <name evidence="21" type="ORF">DB43_HA00190</name>
</gene>
<evidence type="ECO:0000256" key="4">
    <source>
        <dbReference type="ARBA" id="ARBA00022692"/>
    </source>
</evidence>
<keyword evidence="10 17" id="KW-1133">Transmembrane helix</keyword>
<evidence type="ECO:0000256" key="19">
    <source>
        <dbReference type="SAM" id="MobiDB-lite"/>
    </source>
</evidence>
<keyword evidence="3 17" id="KW-0645">Protease</keyword>